<accession>A0A7U2NEF1</accession>
<dbReference type="Proteomes" id="UP000596329">
    <property type="component" value="Chromosome"/>
</dbReference>
<sequence>MDNKNLITLLETVILMQMLLENLESLQGTHYNKQRLKQQIKSLINEIAPLAERDYNIVFKNGENDTKNIISEYEKLVSFISLQQLPQKVVLSQMVEAFNCEPKTVEANIHRILKKYSRLN</sequence>
<protein>
    <submittedName>
        <fullName evidence="1">Uncharacterized protein</fullName>
    </submittedName>
</protein>
<gene>
    <name evidence="1" type="ORF">H0H26_11635</name>
</gene>
<dbReference type="AlphaFoldDB" id="A0A7U2NEF1"/>
<proteinExistence type="predicted"/>
<reference evidence="1 2" key="1">
    <citation type="submission" date="2020-07" db="EMBL/GenBank/DDBJ databases">
        <title>Genomic characterization of Flavobacterium psychrophilum strains.</title>
        <authorList>
            <person name="Castillo D."/>
            <person name="Jorgensen J."/>
            <person name="Middelboe M."/>
        </authorList>
    </citation>
    <scope>NUCLEOTIDE SEQUENCE [LARGE SCALE GENOMIC DNA]</scope>
    <source>
        <strain evidence="1 2">FPS-R7</strain>
    </source>
</reference>
<organism evidence="1 2">
    <name type="scientific">Flavobacterium psychrophilum</name>
    <dbReference type="NCBI Taxonomy" id="96345"/>
    <lineage>
        <taxon>Bacteria</taxon>
        <taxon>Pseudomonadati</taxon>
        <taxon>Bacteroidota</taxon>
        <taxon>Flavobacteriia</taxon>
        <taxon>Flavobacteriales</taxon>
        <taxon>Flavobacteriaceae</taxon>
        <taxon>Flavobacterium</taxon>
    </lineage>
</organism>
<dbReference type="RefSeq" id="WP_203095832.1">
    <property type="nucleotide sequence ID" value="NZ_CP059075.1"/>
</dbReference>
<name>A0A7U2NEF1_FLAPS</name>
<evidence type="ECO:0000313" key="2">
    <source>
        <dbReference type="Proteomes" id="UP000596329"/>
    </source>
</evidence>
<evidence type="ECO:0000313" key="1">
    <source>
        <dbReference type="EMBL" id="QRE03525.1"/>
    </source>
</evidence>
<dbReference type="EMBL" id="CP059075">
    <property type="protein sequence ID" value="QRE03525.1"/>
    <property type="molecule type" value="Genomic_DNA"/>
</dbReference>